<protein>
    <submittedName>
        <fullName evidence="5">Cupin domain-containing protein</fullName>
    </submittedName>
</protein>
<reference evidence="5 6" key="1">
    <citation type="submission" date="2024-05" db="EMBL/GenBank/DDBJ databases">
        <title>Sphingomonas sp. HF-S3 16S ribosomal RNA gene Genome sequencing and assembly.</title>
        <authorList>
            <person name="Lee H."/>
        </authorList>
    </citation>
    <scope>NUCLEOTIDE SEQUENCE [LARGE SCALE GENOMIC DNA]</scope>
    <source>
        <strain evidence="5 6">HF-S3</strain>
    </source>
</reference>
<sequence>MLATRNSLLDRLVAPLSARSFLDDYWERRSLVLSGDPSRFQHFFALGDVGRLLHYLKPSPPEGMMLVRESQHYARRWTNADGTPRPSSVRAALGEGYSLIVNGIDKLWEPVERFAGELQAQLQHPVDVNLYVTPPGARAFSHHWDIMDVFILQVAGSKTWQIREAAVDRPLPDEHAPVGDPPPPLVFEGDLDAGGLLYIPRGHVHSACTTRSLSMHLSVGVHPKTWLDLMSAAIKASRGDSRLRGALPPGYLDGSGVQSGFRELAAALPALLDPDRALGQLAQDWLVSQSPPPGDAFLDAGPDLAADSVVRLRADMLCHVFEGEGRAGMSYSGGQIAGPAKIGAALRTLSQRGAVAIRDLDPRLSEREALVLATRLYRDGLLELECQHS</sequence>
<evidence type="ECO:0000313" key="5">
    <source>
        <dbReference type="EMBL" id="MEN3746554.1"/>
    </source>
</evidence>
<dbReference type="SUPFAM" id="SSF51197">
    <property type="entry name" value="Clavaminate synthase-like"/>
    <property type="match status" value="1"/>
</dbReference>
<dbReference type="Pfam" id="PF08007">
    <property type="entry name" value="JmjC_2"/>
    <property type="match status" value="1"/>
</dbReference>
<evidence type="ECO:0000256" key="3">
    <source>
        <dbReference type="ARBA" id="ARBA00023004"/>
    </source>
</evidence>
<feature type="domain" description="JmjC" evidence="4">
    <location>
        <begin position="96"/>
        <end position="238"/>
    </location>
</feature>
<evidence type="ECO:0000313" key="6">
    <source>
        <dbReference type="Proteomes" id="UP001427805"/>
    </source>
</evidence>
<gene>
    <name evidence="5" type="ORF">TPR58_05200</name>
</gene>
<dbReference type="Gene3D" id="2.60.120.650">
    <property type="entry name" value="Cupin"/>
    <property type="match status" value="1"/>
</dbReference>
<comment type="cofactor">
    <cofactor evidence="1">
        <name>Fe(2+)</name>
        <dbReference type="ChEBI" id="CHEBI:29033"/>
    </cofactor>
</comment>
<proteinExistence type="predicted"/>
<dbReference type="InterPro" id="IPR003347">
    <property type="entry name" value="JmjC_dom"/>
</dbReference>
<evidence type="ECO:0000256" key="1">
    <source>
        <dbReference type="ARBA" id="ARBA00001954"/>
    </source>
</evidence>
<dbReference type="EMBL" id="JBDIZK010000002">
    <property type="protein sequence ID" value="MEN3746554.1"/>
    <property type="molecule type" value="Genomic_DNA"/>
</dbReference>
<keyword evidence="6" id="KW-1185">Reference proteome</keyword>
<dbReference type="InterPro" id="IPR039994">
    <property type="entry name" value="NO66-like"/>
</dbReference>
<dbReference type="RefSeq" id="WP_346245552.1">
    <property type="nucleotide sequence ID" value="NZ_JBDIZK010000002.1"/>
</dbReference>
<name>A0ABV0B4S7_9SPHN</name>
<dbReference type="PANTHER" id="PTHR13096:SF8">
    <property type="entry name" value="RIBOSOMAL OXYGENASE 1"/>
    <property type="match status" value="1"/>
</dbReference>
<keyword evidence="3" id="KW-0408">Iron</keyword>
<dbReference type="PROSITE" id="PS51184">
    <property type="entry name" value="JMJC"/>
    <property type="match status" value="1"/>
</dbReference>
<evidence type="ECO:0000259" key="4">
    <source>
        <dbReference type="PROSITE" id="PS51184"/>
    </source>
</evidence>
<accession>A0ABV0B4S7</accession>
<comment type="caution">
    <text evidence="5">The sequence shown here is derived from an EMBL/GenBank/DDBJ whole genome shotgun (WGS) entry which is preliminary data.</text>
</comment>
<dbReference type="Proteomes" id="UP001427805">
    <property type="component" value="Unassembled WGS sequence"/>
</dbReference>
<evidence type="ECO:0000256" key="2">
    <source>
        <dbReference type="ARBA" id="ARBA00022723"/>
    </source>
</evidence>
<keyword evidence="2" id="KW-0479">Metal-binding</keyword>
<organism evidence="5 6">
    <name type="scientific">Sphingomonas rustica</name>
    <dbReference type="NCBI Taxonomy" id="3103142"/>
    <lineage>
        <taxon>Bacteria</taxon>
        <taxon>Pseudomonadati</taxon>
        <taxon>Pseudomonadota</taxon>
        <taxon>Alphaproteobacteria</taxon>
        <taxon>Sphingomonadales</taxon>
        <taxon>Sphingomonadaceae</taxon>
        <taxon>Sphingomonas</taxon>
    </lineage>
</organism>
<dbReference type="PANTHER" id="PTHR13096">
    <property type="entry name" value="MINA53 MYC INDUCED NUCLEAR ANTIGEN"/>
    <property type="match status" value="1"/>
</dbReference>